<dbReference type="PROSITE" id="PS00629">
    <property type="entry name" value="IMP_1"/>
    <property type="match status" value="1"/>
</dbReference>
<evidence type="ECO:0000256" key="6">
    <source>
        <dbReference type="ARBA" id="ARBA00022723"/>
    </source>
</evidence>
<dbReference type="UniPathway" id="UPA00031">
    <property type="reaction ID" value="UER00013"/>
</dbReference>
<dbReference type="SUPFAM" id="SSF56655">
    <property type="entry name" value="Carbohydrate phosphatase"/>
    <property type="match status" value="1"/>
</dbReference>
<comment type="cofactor">
    <cofactor evidence="1 12">
        <name>Mg(2+)</name>
        <dbReference type="ChEBI" id="CHEBI:18420"/>
    </cofactor>
</comment>
<name>A0A516GYF7_9PROT</name>
<dbReference type="InterPro" id="IPR000760">
    <property type="entry name" value="Inositol_monophosphatase-like"/>
</dbReference>
<comment type="catalytic activity">
    <reaction evidence="10">
        <text>L-histidinol phosphate + H2O = L-histidinol + phosphate</text>
        <dbReference type="Rhea" id="RHEA:14465"/>
        <dbReference type="ChEBI" id="CHEBI:15377"/>
        <dbReference type="ChEBI" id="CHEBI:43474"/>
        <dbReference type="ChEBI" id="CHEBI:57699"/>
        <dbReference type="ChEBI" id="CHEBI:57980"/>
        <dbReference type="EC" id="3.1.3.15"/>
    </reaction>
</comment>
<dbReference type="EC" id="3.1.3.15" evidence="4 11"/>
<dbReference type="CDD" id="cd01641">
    <property type="entry name" value="Bacterial_IMPase_like_1"/>
    <property type="match status" value="1"/>
</dbReference>
<evidence type="ECO:0000256" key="11">
    <source>
        <dbReference type="NCBIfam" id="TIGR02067"/>
    </source>
</evidence>
<dbReference type="GO" id="GO:0004401">
    <property type="term" value="F:histidinol-phosphatase activity"/>
    <property type="evidence" value="ECO:0007669"/>
    <property type="project" value="UniProtKB-UniRule"/>
</dbReference>
<feature type="binding site" evidence="12">
    <location>
        <position position="219"/>
    </location>
    <ligand>
        <name>Mg(2+)</name>
        <dbReference type="ChEBI" id="CHEBI:18420"/>
        <label>1</label>
        <note>catalytic</note>
    </ligand>
</feature>
<dbReference type="AlphaFoldDB" id="A0A516GYF7"/>
<dbReference type="Gene3D" id="3.40.190.80">
    <property type="match status" value="1"/>
</dbReference>
<dbReference type="InterPro" id="IPR020583">
    <property type="entry name" value="Inositol_monoP_metal-BS"/>
</dbReference>
<dbReference type="GO" id="GO:0000105">
    <property type="term" value="P:L-histidine biosynthetic process"/>
    <property type="evidence" value="ECO:0007669"/>
    <property type="project" value="UniProtKB-UniRule"/>
</dbReference>
<evidence type="ECO:0000256" key="10">
    <source>
        <dbReference type="ARBA" id="ARBA00049158"/>
    </source>
</evidence>
<evidence type="ECO:0000256" key="12">
    <source>
        <dbReference type="PIRSR" id="PIRSR600760-2"/>
    </source>
</evidence>
<comment type="similarity">
    <text evidence="3">Belongs to the inositol monophosphatase superfamily.</text>
</comment>
<keyword evidence="6 12" id="KW-0479">Metal-binding</keyword>
<dbReference type="PANTHER" id="PTHR43200">
    <property type="entry name" value="PHOSPHATASE"/>
    <property type="match status" value="1"/>
</dbReference>
<dbReference type="EMBL" id="CP041636">
    <property type="protein sequence ID" value="QDO96370.1"/>
    <property type="molecule type" value="Genomic_DNA"/>
</dbReference>
<keyword evidence="5" id="KW-0028">Amino-acid biosynthesis</keyword>
<evidence type="ECO:0000313" key="14">
    <source>
        <dbReference type="Proteomes" id="UP000317496"/>
    </source>
</evidence>
<sequence length="268" mass="28602">MQQSPVASASARNNSQIHLATARDLVAVARPIARRYFRQRLAVERKADASPVTVADRGIEAELRAILTARHPEHAIFGEEQGAERLGARFTWVIDPIDGTKSFVTGMPLFGTLIALLDDGRPQLGLIDMPILDELWVGQAGQSTSLNGQPCRASDCSDPAKATLYATSPDMFTGTDLAAFERLSGQIGLRRFGGDCYAYALLAAGHIDLVVEVGLQPYDYLPLVPVIEGAGGVVTDWNGQSLGLGADGRVVAAATPALHRWALETLLG</sequence>
<keyword evidence="7 13" id="KW-0378">Hydrolase</keyword>
<keyword evidence="14" id="KW-1185">Reference proteome</keyword>
<feature type="binding site" evidence="12">
    <location>
        <position position="97"/>
    </location>
    <ligand>
        <name>Mg(2+)</name>
        <dbReference type="ChEBI" id="CHEBI:18420"/>
        <label>1</label>
        <note>catalytic</note>
    </ligand>
</feature>
<comment type="pathway">
    <text evidence="2">Amino-acid biosynthesis; L-histidine biosynthesis; L-histidine from 5-phospho-alpha-D-ribose 1-diphosphate: step 8/9.</text>
</comment>
<dbReference type="NCBIfam" id="TIGR02067">
    <property type="entry name" value="his_9_HisN"/>
    <property type="match status" value="1"/>
</dbReference>
<dbReference type="PRINTS" id="PR00377">
    <property type="entry name" value="IMPHPHTASES"/>
</dbReference>
<reference evidence="13 14" key="1">
    <citation type="submission" date="2019-07" db="EMBL/GenBank/DDBJ databases">
        <title>Genome sequencing for Ferrovibrio sp. K5.</title>
        <authorList>
            <person name="Park S.-J."/>
        </authorList>
    </citation>
    <scope>NUCLEOTIDE SEQUENCE [LARGE SCALE GENOMIC DNA]</scope>
    <source>
        <strain evidence="13 14">K5</strain>
    </source>
</reference>
<evidence type="ECO:0000256" key="5">
    <source>
        <dbReference type="ARBA" id="ARBA00022605"/>
    </source>
</evidence>
<accession>A0A516GYF7</accession>
<feature type="binding site" evidence="12">
    <location>
        <position position="79"/>
    </location>
    <ligand>
        <name>Mg(2+)</name>
        <dbReference type="ChEBI" id="CHEBI:18420"/>
        <label>1</label>
        <note>catalytic</note>
    </ligand>
</feature>
<proteinExistence type="inferred from homology"/>
<evidence type="ECO:0000256" key="2">
    <source>
        <dbReference type="ARBA" id="ARBA00004970"/>
    </source>
</evidence>
<protein>
    <recommendedName>
        <fullName evidence="4 11">Histidinol-phosphatase</fullName>
        <ecNumber evidence="4 11">3.1.3.15</ecNumber>
    </recommendedName>
</protein>
<gene>
    <name evidence="13" type="primary">hisN</name>
    <name evidence="13" type="ORF">FNB15_03335</name>
</gene>
<dbReference type="Proteomes" id="UP000317496">
    <property type="component" value="Chromosome"/>
</dbReference>
<organism evidence="13 14">
    <name type="scientific">Ferrovibrio terrae</name>
    <dbReference type="NCBI Taxonomy" id="2594003"/>
    <lineage>
        <taxon>Bacteria</taxon>
        <taxon>Pseudomonadati</taxon>
        <taxon>Pseudomonadota</taxon>
        <taxon>Alphaproteobacteria</taxon>
        <taxon>Rhodospirillales</taxon>
        <taxon>Rhodospirillaceae</taxon>
        <taxon>Ferrovibrio</taxon>
    </lineage>
</organism>
<keyword evidence="9" id="KW-0368">Histidine biosynthesis</keyword>
<dbReference type="Gene3D" id="3.30.540.10">
    <property type="entry name" value="Fructose-1,6-Bisphosphatase, subunit A, domain 1"/>
    <property type="match status" value="1"/>
</dbReference>
<evidence type="ECO:0000256" key="1">
    <source>
        <dbReference type="ARBA" id="ARBA00001946"/>
    </source>
</evidence>
<evidence type="ECO:0000256" key="7">
    <source>
        <dbReference type="ARBA" id="ARBA00022801"/>
    </source>
</evidence>
<keyword evidence="8 12" id="KW-0460">Magnesium</keyword>
<dbReference type="GO" id="GO:0046872">
    <property type="term" value="F:metal ion binding"/>
    <property type="evidence" value="ECO:0007669"/>
    <property type="project" value="UniProtKB-KW"/>
</dbReference>
<evidence type="ECO:0000256" key="4">
    <source>
        <dbReference type="ARBA" id="ARBA00013085"/>
    </source>
</evidence>
<dbReference type="Pfam" id="PF00459">
    <property type="entry name" value="Inositol_P"/>
    <property type="match status" value="1"/>
</dbReference>
<dbReference type="RefSeq" id="WP_144067351.1">
    <property type="nucleotide sequence ID" value="NZ_CP041636.1"/>
</dbReference>
<feature type="binding site" evidence="12">
    <location>
        <position position="95"/>
    </location>
    <ligand>
        <name>Mg(2+)</name>
        <dbReference type="ChEBI" id="CHEBI:18420"/>
        <label>1</label>
        <note>catalytic</note>
    </ligand>
</feature>
<evidence type="ECO:0000313" key="13">
    <source>
        <dbReference type="EMBL" id="QDO96370.1"/>
    </source>
</evidence>
<dbReference type="KEGG" id="fer:FNB15_03335"/>
<dbReference type="OrthoDB" id="9785695at2"/>
<evidence type="ECO:0000256" key="8">
    <source>
        <dbReference type="ARBA" id="ARBA00022842"/>
    </source>
</evidence>
<feature type="binding site" evidence="12">
    <location>
        <position position="98"/>
    </location>
    <ligand>
        <name>Mg(2+)</name>
        <dbReference type="ChEBI" id="CHEBI:18420"/>
        <label>1</label>
        <note>catalytic</note>
    </ligand>
</feature>
<dbReference type="InterPro" id="IPR011809">
    <property type="entry name" value="His_9_proposed"/>
</dbReference>
<dbReference type="InterPro" id="IPR051090">
    <property type="entry name" value="Inositol_monoP_superfamily"/>
</dbReference>
<dbReference type="PANTHER" id="PTHR43200:SF6">
    <property type="entry name" value="3'(2'),5'-BISPHOSPHATE NUCLEOTIDASE"/>
    <property type="match status" value="1"/>
</dbReference>
<evidence type="ECO:0000256" key="3">
    <source>
        <dbReference type="ARBA" id="ARBA00009759"/>
    </source>
</evidence>
<evidence type="ECO:0000256" key="9">
    <source>
        <dbReference type="ARBA" id="ARBA00023102"/>
    </source>
</evidence>